<evidence type="ECO:0000256" key="3">
    <source>
        <dbReference type="RuleBase" id="RU361155"/>
    </source>
</evidence>
<dbReference type="SUPFAM" id="SSF52540">
    <property type="entry name" value="P-loop containing nucleoside triphosphate hydrolases"/>
    <property type="match status" value="1"/>
</dbReference>
<sequence>DVIVASFPKTGTTWARHIVRHLYYRNDENVMAMTKTMTMPTIYLETGIPIFEASKFELLEKLPWKKRVMATHVPTQLLDLEKIKSAGAKIIYTIRNPKDQLVSWYHMTNSFPPNPHDIKRQIEMYPKDWNSFFESSKQLLGNKEGEWYMENLLSWYPHRNDENVLFVYFEDLIQDSEKEIKRIADFLGVSVTPEDVSCIANATSFVSMKQQSSSGEQMINFYRKGRNIRLFSLLHVTLLGKVGDWKNHFTVAQSERMDALVKEKLSGTDIQFTYELQRE</sequence>
<protein>
    <recommendedName>
        <fullName evidence="3">Sulfotransferase</fullName>
        <ecNumber evidence="3">2.8.2.-</ecNumber>
    </recommendedName>
</protein>
<dbReference type="Proteomes" id="UP000008144">
    <property type="component" value="Chromosome 9"/>
</dbReference>
<dbReference type="GO" id="GO:0051923">
    <property type="term" value="P:sulfation"/>
    <property type="evidence" value="ECO:0000318"/>
    <property type="project" value="GO_Central"/>
</dbReference>
<dbReference type="Pfam" id="PF00685">
    <property type="entry name" value="Sulfotransfer_1"/>
    <property type="match status" value="1"/>
</dbReference>
<dbReference type="InterPro" id="IPR027417">
    <property type="entry name" value="P-loop_NTPase"/>
</dbReference>
<keyword evidence="2 3" id="KW-0808">Transferase</keyword>
<dbReference type="OMA" id="WARHIVR"/>
<name>F6ZNS9_CIOIN</name>
<proteinExistence type="inferred from homology"/>
<organism evidence="5 6">
    <name type="scientific">Ciona intestinalis</name>
    <name type="common">Transparent sea squirt</name>
    <name type="synonym">Ascidia intestinalis</name>
    <dbReference type="NCBI Taxonomy" id="7719"/>
    <lineage>
        <taxon>Eukaryota</taxon>
        <taxon>Metazoa</taxon>
        <taxon>Chordata</taxon>
        <taxon>Tunicata</taxon>
        <taxon>Ascidiacea</taxon>
        <taxon>Phlebobranchia</taxon>
        <taxon>Cionidae</taxon>
        <taxon>Ciona</taxon>
    </lineage>
</organism>
<feature type="domain" description="Sulfotransferase" evidence="4">
    <location>
        <begin position="1"/>
        <end position="268"/>
    </location>
</feature>
<dbReference type="GO" id="GO:0008146">
    <property type="term" value="F:sulfotransferase activity"/>
    <property type="evidence" value="ECO:0000318"/>
    <property type="project" value="GO_Central"/>
</dbReference>
<evidence type="ECO:0000313" key="5">
    <source>
        <dbReference type="Ensembl" id="ENSCINP00000006638.3"/>
    </source>
</evidence>
<dbReference type="PANTHER" id="PTHR11783">
    <property type="entry name" value="SULFOTRANSFERASE SULT"/>
    <property type="match status" value="1"/>
</dbReference>
<dbReference type="Ensembl" id="ENSCINT00000006638.3">
    <property type="protein sequence ID" value="ENSCINP00000006638.3"/>
    <property type="gene ID" value="ENSCING00000003242.3"/>
</dbReference>
<evidence type="ECO:0000259" key="4">
    <source>
        <dbReference type="Pfam" id="PF00685"/>
    </source>
</evidence>
<reference evidence="5" key="4">
    <citation type="submission" date="2025-09" db="UniProtKB">
        <authorList>
            <consortium name="Ensembl"/>
        </authorList>
    </citation>
    <scope>IDENTIFICATION</scope>
</reference>
<evidence type="ECO:0000313" key="6">
    <source>
        <dbReference type="Proteomes" id="UP000008144"/>
    </source>
</evidence>
<dbReference type="InterPro" id="IPR000863">
    <property type="entry name" value="Sulfotransferase_dom"/>
</dbReference>
<evidence type="ECO:0000256" key="1">
    <source>
        <dbReference type="ARBA" id="ARBA00005771"/>
    </source>
</evidence>
<reference evidence="5" key="2">
    <citation type="journal article" date="2008" name="Genome Biol.">
        <title>Improved genome assembly and evidence-based global gene model set for the chordate Ciona intestinalis: new insight into intron and operon populations.</title>
        <authorList>
            <person name="Satou Y."/>
            <person name="Mineta K."/>
            <person name="Ogasawara M."/>
            <person name="Sasakura Y."/>
            <person name="Shoguchi E."/>
            <person name="Ueno K."/>
            <person name="Yamada L."/>
            <person name="Matsumoto J."/>
            <person name="Wasserscheid J."/>
            <person name="Dewar K."/>
            <person name="Wiley G.B."/>
            <person name="Macmil S.L."/>
            <person name="Roe B.A."/>
            <person name="Zeller R.W."/>
            <person name="Hastings K.E."/>
            <person name="Lemaire P."/>
            <person name="Lindquist E."/>
            <person name="Endo T."/>
            <person name="Hotta K."/>
            <person name="Inaba K."/>
        </authorList>
    </citation>
    <scope>NUCLEOTIDE SEQUENCE [LARGE SCALE GENOMIC DNA]</scope>
    <source>
        <strain evidence="5">wild type</strain>
    </source>
</reference>
<dbReference type="Gene3D" id="3.40.50.300">
    <property type="entry name" value="P-loop containing nucleotide triphosphate hydrolases"/>
    <property type="match status" value="1"/>
</dbReference>
<accession>F6ZNS9</accession>
<dbReference type="InParanoid" id="F6ZNS9"/>
<comment type="similarity">
    <text evidence="1 3">Belongs to the sulfotransferase 1 family.</text>
</comment>
<dbReference type="EC" id="2.8.2.-" evidence="3"/>
<reference evidence="6" key="1">
    <citation type="journal article" date="2002" name="Science">
        <title>The draft genome of Ciona intestinalis: insights into chordate and vertebrate origins.</title>
        <authorList>
            <person name="Dehal P."/>
            <person name="Satou Y."/>
            <person name="Campbell R.K."/>
            <person name="Chapman J."/>
            <person name="Degnan B."/>
            <person name="De Tomaso A."/>
            <person name="Davidson B."/>
            <person name="Di Gregorio A."/>
            <person name="Gelpke M."/>
            <person name="Goodstein D.M."/>
            <person name="Harafuji N."/>
            <person name="Hastings K.E."/>
            <person name="Ho I."/>
            <person name="Hotta K."/>
            <person name="Huang W."/>
            <person name="Kawashima T."/>
            <person name="Lemaire P."/>
            <person name="Martinez D."/>
            <person name="Meinertzhagen I.A."/>
            <person name="Necula S."/>
            <person name="Nonaka M."/>
            <person name="Putnam N."/>
            <person name="Rash S."/>
            <person name="Saiga H."/>
            <person name="Satake M."/>
            <person name="Terry A."/>
            <person name="Yamada L."/>
            <person name="Wang H.G."/>
            <person name="Awazu S."/>
            <person name="Azumi K."/>
            <person name="Boore J."/>
            <person name="Branno M."/>
            <person name="Chin-Bow S."/>
            <person name="DeSantis R."/>
            <person name="Doyle S."/>
            <person name="Francino P."/>
            <person name="Keys D.N."/>
            <person name="Haga S."/>
            <person name="Hayashi H."/>
            <person name="Hino K."/>
            <person name="Imai K.S."/>
            <person name="Inaba K."/>
            <person name="Kano S."/>
            <person name="Kobayashi K."/>
            <person name="Kobayashi M."/>
            <person name="Lee B.I."/>
            <person name="Makabe K.W."/>
            <person name="Manohar C."/>
            <person name="Matassi G."/>
            <person name="Medina M."/>
            <person name="Mochizuki Y."/>
            <person name="Mount S."/>
            <person name="Morishita T."/>
            <person name="Miura S."/>
            <person name="Nakayama A."/>
            <person name="Nishizaka S."/>
            <person name="Nomoto H."/>
            <person name="Ohta F."/>
            <person name="Oishi K."/>
            <person name="Rigoutsos I."/>
            <person name="Sano M."/>
            <person name="Sasaki A."/>
            <person name="Sasakura Y."/>
            <person name="Shoguchi E."/>
            <person name="Shin-i T."/>
            <person name="Spagnuolo A."/>
            <person name="Stainier D."/>
            <person name="Suzuki M.M."/>
            <person name="Tassy O."/>
            <person name="Takatori N."/>
            <person name="Tokuoka M."/>
            <person name="Yagi K."/>
            <person name="Yoshizaki F."/>
            <person name="Wada S."/>
            <person name="Zhang C."/>
            <person name="Hyatt P.D."/>
            <person name="Larimer F."/>
            <person name="Detter C."/>
            <person name="Doggett N."/>
            <person name="Glavina T."/>
            <person name="Hawkins T."/>
            <person name="Richardson P."/>
            <person name="Lucas S."/>
            <person name="Kohara Y."/>
            <person name="Levine M."/>
            <person name="Satoh N."/>
            <person name="Rokhsar D.S."/>
        </authorList>
    </citation>
    <scope>NUCLEOTIDE SEQUENCE [LARGE SCALE GENOMIC DNA]</scope>
</reference>
<reference evidence="5" key="3">
    <citation type="submission" date="2025-08" db="UniProtKB">
        <authorList>
            <consortium name="Ensembl"/>
        </authorList>
    </citation>
    <scope>IDENTIFICATION</scope>
</reference>
<dbReference type="HOGENOM" id="CLU_027239_1_2_1"/>
<dbReference type="GO" id="GO:0005737">
    <property type="term" value="C:cytoplasm"/>
    <property type="evidence" value="ECO:0000318"/>
    <property type="project" value="GO_Central"/>
</dbReference>
<evidence type="ECO:0000256" key="2">
    <source>
        <dbReference type="ARBA" id="ARBA00022679"/>
    </source>
</evidence>
<dbReference type="EMBL" id="EAAA01002863">
    <property type="status" value="NOT_ANNOTATED_CDS"/>
    <property type="molecule type" value="Genomic_DNA"/>
</dbReference>
<dbReference type="GeneTree" id="ENSGT00940000163815"/>
<keyword evidence="6" id="KW-1185">Reference proteome</keyword>
<dbReference type="AlphaFoldDB" id="F6ZNS9"/>